<feature type="signal peptide" evidence="1">
    <location>
        <begin position="1"/>
        <end position="22"/>
    </location>
</feature>
<evidence type="ECO:0000313" key="3">
    <source>
        <dbReference type="EMBL" id="KAJ7308473.1"/>
    </source>
</evidence>
<accession>A0A9Q0XB99</accession>
<dbReference type="OrthoDB" id="5970915at2759"/>
<dbReference type="InterPro" id="IPR036179">
    <property type="entry name" value="Ig-like_dom_sf"/>
</dbReference>
<comment type="caution">
    <text evidence="3">The sequence shown here is derived from an EMBL/GenBank/DDBJ whole genome shotgun (WGS) entry which is preliminary data.</text>
</comment>
<protein>
    <recommendedName>
        <fullName evidence="2">Ig-like domain-containing protein</fullName>
    </recommendedName>
</protein>
<sequence>MGPVGLLTLALGLCSLGGRAAAAGPHILATPEVTSGSNVLISCNITDPPTPIKSHYWLKGDTKLDSNETALEYTAYMIPKVDHESSGEYHCVFETVPLSRATVYVKGELGSKTCRVAIFFKSQGKCD</sequence>
<evidence type="ECO:0000256" key="1">
    <source>
        <dbReference type="SAM" id="SignalP"/>
    </source>
</evidence>
<dbReference type="SUPFAM" id="SSF48726">
    <property type="entry name" value="Immunoglobulin"/>
    <property type="match status" value="1"/>
</dbReference>
<gene>
    <name evidence="3" type="ORF">JRQ81_009024</name>
</gene>
<name>A0A9Q0XB99_9SAUR</name>
<reference evidence="3" key="1">
    <citation type="journal article" date="2023" name="DNA Res.">
        <title>Chromosome-level genome assembly of Phrynocephalus forsythii using third-generation DNA sequencing and Hi-C analysis.</title>
        <authorList>
            <person name="Qi Y."/>
            <person name="Zhao W."/>
            <person name="Zhao Y."/>
            <person name="Niu C."/>
            <person name="Cao S."/>
            <person name="Zhang Y."/>
        </authorList>
    </citation>
    <scope>NUCLEOTIDE SEQUENCE</scope>
    <source>
        <tissue evidence="3">Muscle</tissue>
    </source>
</reference>
<keyword evidence="1" id="KW-0732">Signal</keyword>
<dbReference type="Proteomes" id="UP001142489">
    <property type="component" value="Unassembled WGS sequence"/>
</dbReference>
<dbReference type="SMART" id="SM00409">
    <property type="entry name" value="IG"/>
    <property type="match status" value="1"/>
</dbReference>
<dbReference type="EMBL" id="JAPFRF010000018">
    <property type="protein sequence ID" value="KAJ7308473.1"/>
    <property type="molecule type" value="Genomic_DNA"/>
</dbReference>
<dbReference type="Gene3D" id="2.60.40.10">
    <property type="entry name" value="Immunoglobulins"/>
    <property type="match status" value="1"/>
</dbReference>
<proteinExistence type="predicted"/>
<organism evidence="3 4">
    <name type="scientific">Phrynocephalus forsythii</name>
    <dbReference type="NCBI Taxonomy" id="171643"/>
    <lineage>
        <taxon>Eukaryota</taxon>
        <taxon>Metazoa</taxon>
        <taxon>Chordata</taxon>
        <taxon>Craniata</taxon>
        <taxon>Vertebrata</taxon>
        <taxon>Euteleostomi</taxon>
        <taxon>Lepidosauria</taxon>
        <taxon>Squamata</taxon>
        <taxon>Bifurcata</taxon>
        <taxon>Unidentata</taxon>
        <taxon>Episquamata</taxon>
        <taxon>Toxicofera</taxon>
        <taxon>Iguania</taxon>
        <taxon>Acrodonta</taxon>
        <taxon>Agamidae</taxon>
        <taxon>Agaminae</taxon>
        <taxon>Phrynocephalus</taxon>
    </lineage>
</organism>
<keyword evidence="4" id="KW-1185">Reference proteome</keyword>
<evidence type="ECO:0000259" key="2">
    <source>
        <dbReference type="PROSITE" id="PS50835"/>
    </source>
</evidence>
<feature type="chain" id="PRO_5040192334" description="Ig-like domain-containing protein" evidence="1">
    <location>
        <begin position="23"/>
        <end position="127"/>
    </location>
</feature>
<dbReference type="InterPro" id="IPR007110">
    <property type="entry name" value="Ig-like_dom"/>
</dbReference>
<feature type="domain" description="Ig-like" evidence="2">
    <location>
        <begin position="25"/>
        <end position="104"/>
    </location>
</feature>
<dbReference type="AlphaFoldDB" id="A0A9Q0XB99"/>
<dbReference type="PROSITE" id="PS50835">
    <property type="entry name" value="IG_LIKE"/>
    <property type="match status" value="1"/>
</dbReference>
<evidence type="ECO:0000313" key="4">
    <source>
        <dbReference type="Proteomes" id="UP001142489"/>
    </source>
</evidence>
<dbReference type="InterPro" id="IPR003599">
    <property type="entry name" value="Ig_sub"/>
</dbReference>
<dbReference type="Pfam" id="PF13927">
    <property type="entry name" value="Ig_3"/>
    <property type="match status" value="1"/>
</dbReference>
<dbReference type="InterPro" id="IPR013783">
    <property type="entry name" value="Ig-like_fold"/>
</dbReference>